<reference evidence="2" key="1">
    <citation type="submission" date="2020-05" db="EMBL/GenBank/DDBJ databases">
        <title>Frigoriglobus tundricola gen. nov., sp. nov., a psychrotolerant cellulolytic planctomycete of the family Gemmataceae with two divergent copies of 16S rRNA gene.</title>
        <authorList>
            <person name="Kulichevskaya I.S."/>
            <person name="Ivanova A.A."/>
            <person name="Naumoff D.G."/>
            <person name="Beletsky A.V."/>
            <person name="Rijpstra W.I.C."/>
            <person name="Sinninghe Damste J.S."/>
            <person name="Mardanov A.V."/>
            <person name="Ravin N.V."/>
            <person name="Dedysh S.N."/>
        </authorList>
    </citation>
    <scope>NUCLEOTIDE SEQUENCE [LARGE SCALE GENOMIC DNA]</scope>
    <source>
        <strain evidence="2">PL17</strain>
    </source>
</reference>
<sequence length="271" mass="30810">MTERDALLRAICANPDDDTPRLVYADWLDEHGDRRDRARAGLIRASISIHRGIVPTCNRITGDNVTREGLVSPVKRCRCDWCKLSRRSWMASRSYAGEWRGEALKPIEDERVRQAGQVIRDGGDLRALFATHTPIDVLFRRGFVECLSLTVSDFMGHAGSLCTLSPIAEIRLISNAPMECSPGHAWDRRYPEGRFQFRDFGPWTPGLEFDGNDVPSEIYELMPDAVVLEDDEHLKLYPSRERADESLRHACLMWGRQERDRLWARSAAAAA</sequence>
<protein>
    <recommendedName>
        <fullName evidence="3">TIGR02996 domain-containing protein</fullName>
    </recommendedName>
</protein>
<dbReference type="NCBIfam" id="TIGR02996">
    <property type="entry name" value="rpt_mate_G_obs"/>
    <property type="match status" value="1"/>
</dbReference>
<keyword evidence="2" id="KW-1185">Reference proteome</keyword>
<proteinExistence type="predicted"/>
<dbReference type="Proteomes" id="UP000503447">
    <property type="component" value="Chromosome"/>
</dbReference>
<dbReference type="InterPro" id="IPR014338">
    <property type="entry name" value="CHP02996_rpt-companion-dom"/>
</dbReference>
<dbReference type="KEGG" id="ftj:FTUN_0657"/>
<evidence type="ECO:0000313" key="2">
    <source>
        <dbReference type="Proteomes" id="UP000503447"/>
    </source>
</evidence>
<dbReference type="EMBL" id="CP053452">
    <property type="protein sequence ID" value="QJW93152.1"/>
    <property type="molecule type" value="Genomic_DNA"/>
</dbReference>
<dbReference type="AlphaFoldDB" id="A0A6M5YJK5"/>
<evidence type="ECO:0000313" key="1">
    <source>
        <dbReference type="EMBL" id="QJW93152.1"/>
    </source>
</evidence>
<gene>
    <name evidence="1" type="ORF">FTUN_0657</name>
</gene>
<evidence type="ECO:0008006" key="3">
    <source>
        <dbReference type="Google" id="ProtNLM"/>
    </source>
</evidence>
<dbReference type="RefSeq" id="WP_171469411.1">
    <property type="nucleotide sequence ID" value="NZ_CP053452.2"/>
</dbReference>
<accession>A0A6M5YJK5</accession>
<name>A0A6M5YJK5_9BACT</name>
<organism evidence="1 2">
    <name type="scientific">Frigoriglobus tundricola</name>
    <dbReference type="NCBI Taxonomy" id="2774151"/>
    <lineage>
        <taxon>Bacteria</taxon>
        <taxon>Pseudomonadati</taxon>
        <taxon>Planctomycetota</taxon>
        <taxon>Planctomycetia</taxon>
        <taxon>Gemmatales</taxon>
        <taxon>Gemmataceae</taxon>
        <taxon>Frigoriglobus</taxon>
    </lineage>
</organism>